<dbReference type="AlphaFoldDB" id="A0A9W8GN65"/>
<evidence type="ECO:0000256" key="1">
    <source>
        <dbReference type="SAM" id="MobiDB-lite"/>
    </source>
</evidence>
<dbReference type="OrthoDB" id="5599123at2759"/>
<gene>
    <name evidence="3" type="ORF">IWW39_002358</name>
</gene>
<accession>A0A9W8GN65</accession>
<reference evidence="3" key="1">
    <citation type="submission" date="2022-07" db="EMBL/GenBank/DDBJ databases">
        <title>Phylogenomic reconstructions and comparative analyses of Kickxellomycotina fungi.</title>
        <authorList>
            <person name="Reynolds N.K."/>
            <person name="Stajich J.E."/>
            <person name="Barry K."/>
            <person name="Grigoriev I.V."/>
            <person name="Crous P."/>
            <person name="Smith M.E."/>
        </authorList>
    </citation>
    <scope>NUCLEOTIDE SEQUENCE</scope>
    <source>
        <strain evidence="3">CBS 109367</strain>
    </source>
</reference>
<feature type="region of interest" description="Disordered" evidence="1">
    <location>
        <begin position="246"/>
        <end position="265"/>
    </location>
</feature>
<name>A0A9W8GN65_9FUNG</name>
<sequence length="265" mass="28294">MFKLIALAFALSLVSVQAHPVPNLVMTEGNIDHSKRGTQLATGRIFPFSEFVGSGFRHVKVYPDLSFGAGCGFNVPGMHVCGAIAGQPCIPAPLQDCPEPTIDCPEPTVECPPEPTVECSESAPECPPEPTINCPEPTPECPLESTVEWQPEPTPECPEPAPESPPEPTPEWQPAPTVECPEPALESPPEPTVECPPASGAVPCDEAQGQACVEDGPVSFNFDHSQKSKLDEASVKDTTLYFNQKEANAASKSDKSNTQLDYSKN</sequence>
<protein>
    <submittedName>
        <fullName evidence="3">Uncharacterized protein</fullName>
    </submittedName>
</protein>
<feature type="chain" id="PRO_5040946753" evidence="2">
    <location>
        <begin position="19"/>
        <end position="265"/>
    </location>
</feature>
<keyword evidence="2" id="KW-0732">Signal</keyword>
<organism evidence="3 4">
    <name type="scientific">Coemansia spiralis</name>
    <dbReference type="NCBI Taxonomy" id="417178"/>
    <lineage>
        <taxon>Eukaryota</taxon>
        <taxon>Fungi</taxon>
        <taxon>Fungi incertae sedis</taxon>
        <taxon>Zoopagomycota</taxon>
        <taxon>Kickxellomycotina</taxon>
        <taxon>Kickxellomycetes</taxon>
        <taxon>Kickxellales</taxon>
        <taxon>Kickxellaceae</taxon>
        <taxon>Coemansia</taxon>
    </lineage>
</organism>
<proteinExistence type="predicted"/>
<evidence type="ECO:0000256" key="2">
    <source>
        <dbReference type="SAM" id="SignalP"/>
    </source>
</evidence>
<feature type="compositionally biased region" description="Pro residues" evidence="1">
    <location>
        <begin position="152"/>
        <end position="173"/>
    </location>
</feature>
<comment type="caution">
    <text evidence="3">The sequence shown here is derived from an EMBL/GenBank/DDBJ whole genome shotgun (WGS) entry which is preliminary data.</text>
</comment>
<feature type="region of interest" description="Disordered" evidence="1">
    <location>
        <begin position="137"/>
        <end position="199"/>
    </location>
</feature>
<feature type="signal peptide" evidence="2">
    <location>
        <begin position="1"/>
        <end position="18"/>
    </location>
</feature>
<evidence type="ECO:0000313" key="3">
    <source>
        <dbReference type="EMBL" id="KAJ2688232.1"/>
    </source>
</evidence>
<feature type="compositionally biased region" description="Polar residues" evidence="1">
    <location>
        <begin position="256"/>
        <end position="265"/>
    </location>
</feature>
<evidence type="ECO:0000313" key="4">
    <source>
        <dbReference type="Proteomes" id="UP001151516"/>
    </source>
</evidence>
<keyword evidence="4" id="KW-1185">Reference proteome</keyword>
<dbReference type="EMBL" id="JANBTX010000051">
    <property type="protein sequence ID" value="KAJ2688232.1"/>
    <property type="molecule type" value="Genomic_DNA"/>
</dbReference>
<dbReference type="Proteomes" id="UP001151516">
    <property type="component" value="Unassembled WGS sequence"/>
</dbReference>